<evidence type="ECO:0000313" key="2">
    <source>
        <dbReference type="Proteomes" id="UP000663923"/>
    </source>
</evidence>
<protein>
    <submittedName>
        <fullName evidence="1">DUF3489 domain-containing protein</fullName>
    </submittedName>
</protein>
<gene>
    <name evidence="1" type="ORF">J4G78_06550</name>
</gene>
<sequence>MTTAKKPQTKAAKVQQLLSRAKGASIEELCEATSWQPHSVRAFLTGLRKKNFVINREARREDGTAYRIASKPTFENEQT</sequence>
<dbReference type="Proteomes" id="UP000663923">
    <property type="component" value="Chromosome"/>
</dbReference>
<dbReference type="Pfam" id="PF11994">
    <property type="entry name" value="DUF3489"/>
    <property type="match status" value="1"/>
</dbReference>
<dbReference type="SUPFAM" id="SSF46785">
    <property type="entry name" value="Winged helix' DNA-binding domain"/>
    <property type="match status" value="1"/>
</dbReference>
<accession>A0ABX7T8K7</accession>
<dbReference type="InterPro" id="IPR036388">
    <property type="entry name" value="WH-like_DNA-bd_sf"/>
</dbReference>
<keyword evidence="2" id="KW-1185">Reference proteome</keyword>
<evidence type="ECO:0000313" key="1">
    <source>
        <dbReference type="EMBL" id="QTD57200.1"/>
    </source>
</evidence>
<dbReference type="EMBL" id="CP071794">
    <property type="protein sequence ID" value="QTD57200.1"/>
    <property type="molecule type" value="Genomic_DNA"/>
</dbReference>
<proteinExistence type="predicted"/>
<dbReference type="InterPro" id="IPR036390">
    <property type="entry name" value="WH_DNA-bd_sf"/>
</dbReference>
<dbReference type="InterPro" id="IPR021880">
    <property type="entry name" value="DUF3489"/>
</dbReference>
<dbReference type="Gene3D" id="1.10.10.10">
    <property type="entry name" value="Winged helix-like DNA-binding domain superfamily/Winged helix DNA-binding domain"/>
    <property type="match status" value="1"/>
</dbReference>
<dbReference type="RefSeq" id="WP_207989482.1">
    <property type="nucleotide sequence ID" value="NZ_CP071794.1"/>
</dbReference>
<organism evidence="1 2">
    <name type="scientific">Parasphingorhabdus cellanae</name>
    <dbReference type="NCBI Taxonomy" id="2806553"/>
    <lineage>
        <taxon>Bacteria</taxon>
        <taxon>Pseudomonadati</taxon>
        <taxon>Pseudomonadota</taxon>
        <taxon>Alphaproteobacteria</taxon>
        <taxon>Sphingomonadales</taxon>
        <taxon>Sphingomonadaceae</taxon>
        <taxon>Parasphingorhabdus</taxon>
    </lineage>
</organism>
<name>A0ABX7T8K7_9SPHN</name>
<reference evidence="1 2" key="1">
    <citation type="submission" date="2021-03" db="EMBL/GenBank/DDBJ databases">
        <title>Complete genome of Parasphingorhabdus_sp.JHSY0214.</title>
        <authorList>
            <person name="Yoo J.H."/>
            <person name="Bae J.W."/>
        </authorList>
    </citation>
    <scope>NUCLEOTIDE SEQUENCE [LARGE SCALE GENOMIC DNA]</scope>
    <source>
        <strain evidence="1 2">JHSY0214</strain>
    </source>
</reference>